<dbReference type="Pfam" id="PF05970">
    <property type="entry name" value="PIF1"/>
    <property type="match status" value="1"/>
</dbReference>
<evidence type="ECO:0000256" key="1">
    <source>
        <dbReference type="ARBA" id="ARBA00022884"/>
    </source>
</evidence>
<protein>
    <recommendedName>
        <fullName evidence="3">ATP-dependent DNA helicase</fullName>
        <ecNumber evidence="3">5.6.2.3</ecNumber>
    </recommendedName>
</protein>
<keyword evidence="3" id="KW-0067">ATP-binding</keyword>
<dbReference type="InterPro" id="IPR000504">
    <property type="entry name" value="RRM_dom"/>
</dbReference>
<comment type="cofactor">
    <cofactor evidence="3">
        <name>Mg(2+)</name>
        <dbReference type="ChEBI" id="CHEBI:18420"/>
    </cofactor>
</comment>
<evidence type="ECO:0000256" key="4">
    <source>
        <dbReference type="SAM" id="MobiDB-lite"/>
    </source>
</evidence>
<dbReference type="SUPFAM" id="SSF52540">
    <property type="entry name" value="P-loop containing nucleoside triphosphate hydrolases"/>
    <property type="match status" value="2"/>
</dbReference>
<dbReference type="InterPro" id="IPR003593">
    <property type="entry name" value="AAA+_ATPase"/>
</dbReference>
<dbReference type="InterPro" id="IPR027417">
    <property type="entry name" value="P-loop_NTPase"/>
</dbReference>
<feature type="region of interest" description="Disordered" evidence="4">
    <location>
        <begin position="263"/>
        <end position="287"/>
    </location>
</feature>
<dbReference type="GO" id="GO:0005524">
    <property type="term" value="F:ATP binding"/>
    <property type="evidence" value="ECO:0007669"/>
    <property type="project" value="UniProtKB-KW"/>
</dbReference>
<gene>
    <name evidence="6" type="ORF">Ctob_005320</name>
</gene>
<dbReference type="GO" id="GO:0003723">
    <property type="term" value="F:RNA binding"/>
    <property type="evidence" value="ECO:0007669"/>
    <property type="project" value="UniProtKB-UniRule"/>
</dbReference>
<dbReference type="InterPro" id="IPR051055">
    <property type="entry name" value="PIF1_helicase"/>
</dbReference>
<dbReference type="GO" id="GO:0000723">
    <property type="term" value="P:telomere maintenance"/>
    <property type="evidence" value="ECO:0007669"/>
    <property type="project" value="InterPro"/>
</dbReference>
<dbReference type="InterPro" id="IPR035979">
    <property type="entry name" value="RBD_domain_sf"/>
</dbReference>
<accession>A0A0M0JJW4</accession>
<dbReference type="Proteomes" id="UP000037460">
    <property type="component" value="Unassembled WGS sequence"/>
</dbReference>
<dbReference type="OrthoDB" id="432234at2759"/>
<dbReference type="EMBL" id="JWZX01002791">
    <property type="protein sequence ID" value="KOO26864.1"/>
    <property type="molecule type" value="Genomic_DNA"/>
</dbReference>
<keyword evidence="1 2" id="KW-0694">RNA-binding</keyword>
<comment type="catalytic activity">
    <reaction evidence="3">
        <text>ATP + H2O = ADP + phosphate + H(+)</text>
        <dbReference type="Rhea" id="RHEA:13065"/>
        <dbReference type="ChEBI" id="CHEBI:15377"/>
        <dbReference type="ChEBI" id="CHEBI:15378"/>
        <dbReference type="ChEBI" id="CHEBI:30616"/>
        <dbReference type="ChEBI" id="CHEBI:43474"/>
        <dbReference type="ChEBI" id="CHEBI:456216"/>
        <dbReference type="EC" id="5.6.2.3"/>
    </reaction>
</comment>
<dbReference type="Gene3D" id="3.40.50.300">
    <property type="entry name" value="P-loop containing nucleotide triphosphate hydrolases"/>
    <property type="match status" value="1"/>
</dbReference>
<feature type="compositionally biased region" description="Basic and acidic residues" evidence="4">
    <location>
        <begin position="180"/>
        <end position="192"/>
    </location>
</feature>
<dbReference type="GO" id="GO:0006281">
    <property type="term" value="P:DNA repair"/>
    <property type="evidence" value="ECO:0007669"/>
    <property type="project" value="UniProtKB-KW"/>
</dbReference>
<dbReference type="EC" id="5.6.2.3" evidence="3"/>
<dbReference type="AlphaFoldDB" id="A0A0M0JJW4"/>
<dbReference type="SMART" id="SM00382">
    <property type="entry name" value="AAA"/>
    <property type="match status" value="1"/>
</dbReference>
<dbReference type="PANTHER" id="PTHR47642:SF7">
    <property type="entry name" value="ATP-DEPENDENT DNA HELICASE PIF1"/>
    <property type="match status" value="1"/>
</dbReference>
<feature type="domain" description="RRM" evidence="5">
    <location>
        <begin position="346"/>
        <end position="415"/>
    </location>
</feature>
<feature type="region of interest" description="Disordered" evidence="4">
    <location>
        <begin position="175"/>
        <end position="208"/>
    </location>
</feature>
<dbReference type="PROSITE" id="PS50102">
    <property type="entry name" value="RRM"/>
    <property type="match status" value="1"/>
</dbReference>
<keyword evidence="3" id="KW-0227">DNA damage</keyword>
<dbReference type="InterPro" id="IPR012677">
    <property type="entry name" value="Nucleotide-bd_a/b_plait_sf"/>
</dbReference>
<keyword evidence="3" id="KW-0547">Nucleotide-binding</keyword>
<organism evidence="6 7">
    <name type="scientific">Chrysochromulina tobinii</name>
    <dbReference type="NCBI Taxonomy" id="1460289"/>
    <lineage>
        <taxon>Eukaryota</taxon>
        <taxon>Haptista</taxon>
        <taxon>Haptophyta</taxon>
        <taxon>Prymnesiophyceae</taxon>
        <taxon>Prymnesiales</taxon>
        <taxon>Chrysochromulinaceae</taxon>
        <taxon>Chrysochromulina</taxon>
    </lineage>
</organism>
<dbReference type="SUPFAM" id="SSF54928">
    <property type="entry name" value="RNA-binding domain, RBD"/>
    <property type="match status" value="1"/>
</dbReference>
<proteinExistence type="inferred from homology"/>
<dbReference type="PANTHER" id="PTHR47642">
    <property type="entry name" value="ATP-DEPENDENT DNA HELICASE"/>
    <property type="match status" value="1"/>
</dbReference>
<dbReference type="Gene3D" id="3.30.70.330">
    <property type="match status" value="1"/>
</dbReference>
<name>A0A0M0JJW4_9EUKA</name>
<dbReference type="GO" id="GO:0043139">
    <property type="term" value="F:5'-3' DNA helicase activity"/>
    <property type="evidence" value="ECO:0007669"/>
    <property type="project" value="UniProtKB-EC"/>
</dbReference>
<keyword evidence="3" id="KW-0233">DNA recombination</keyword>
<dbReference type="GO" id="GO:0006310">
    <property type="term" value="P:DNA recombination"/>
    <property type="evidence" value="ECO:0007669"/>
    <property type="project" value="UniProtKB-KW"/>
</dbReference>
<keyword evidence="3 6" id="KW-0347">Helicase</keyword>
<evidence type="ECO:0000259" key="5">
    <source>
        <dbReference type="PROSITE" id="PS50102"/>
    </source>
</evidence>
<dbReference type="GO" id="GO:0016887">
    <property type="term" value="F:ATP hydrolysis activity"/>
    <property type="evidence" value="ECO:0007669"/>
    <property type="project" value="RHEA"/>
</dbReference>
<dbReference type="InterPro" id="IPR010285">
    <property type="entry name" value="DNA_helicase_pif1-like_DEAD"/>
</dbReference>
<evidence type="ECO:0000313" key="7">
    <source>
        <dbReference type="Proteomes" id="UP000037460"/>
    </source>
</evidence>
<reference evidence="7" key="1">
    <citation type="journal article" date="2015" name="PLoS Genet.">
        <title>Genome Sequence and Transcriptome Analyses of Chrysochromulina tobin: Metabolic Tools for Enhanced Algal Fitness in the Prominent Order Prymnesiales (Haptophyceae).</title>
        <authorList>
            <person name="Hovde B.T."/>
            <person name="Deodato C.R."/>
            <person name="Hunsperger H.M."/>
            <person name="Ryken S.A."/>
            <person name="Yost W."/>
            <person name="Jha R.K."/>
            <person name="Patterson J."/>
            <person name="Monnat R.J. Jr."/>
            <person name="Barlow S.B."/>
            <person name="Starkenburg S.R."/>
            <person name="Cattolico R.A."/>
        </authorList>
    </citation>
    <scope>NUCLEOTIDE SEQUENCE</scope>
    <source>
        <strain evidence="7">CCMP291</strain>
    </source>
</reference>
<sequence>MGALDEDQRHALQVALLGSNLFLTGGAGVGKSFTLQQIISHLVAKHGERAVAVTATTGCASVHIDGQTLHSLAGVGVPQHVADFGRLWGFSSEGAKATAWREMKVLIIDEVSMLDAEFLDHFSIAVDRTINYAAIKAAEEAAEERRARLFGGGVQLIVCGDFLQLAPVRRTYAQNAATTRGDRLPSLREPPQHGRGGAAPKRAYGTVETSGQPAFKSVAWQEAGFKTVELRTVHRQREPTLLRALNDVRVGQATTEHVKALLRHTRRELPQPGASRSADSEDCSEERTEPVRLFCTNAQCESLNTAKLAQVLASSARWDHLAQDWVELDPEAVEEELERRPRTLPTLLKAEGVGTDSSRETIRTLCAPYGKVISVDLERATSEATVRFEAAEGAASALRALRGMGTDVVATWRRPSVLESITWELEQELWDCFFADDDVHVPKQKTLAVGAQVLLTSNETPGGFVNGDLGQVVAFRQPLAEELRKLEEEGRPLTADETVHSYPVVRFRRSNRRV</sequence>
<comment type="caution">
    <text evidence="6">The sequence shown here is derived from an EMBL/GenBank/DDBJ whole genome shotgun (WGS) entry which is preliminary data.</text>
</comment>
<comment type="similarity">
    <text evidence="3">Belongs to the helicase family.</text>
</comment>
<keyword evidence="3" id="KW-0378">Hydrolase</keyword>
<dbReference type="Pfam" id="PF08777">
    <property type="entry name" value="RRM_3"/>
    <property type="match status" value="1"/>
</dbReference>
<keyword evidence="3" id="KW-0234">DNA repair</keyword>
<evidence type="ECO:0000256" key="3">
    <source>
        <dbReference type="RuleBase" id="RU363044"/>
    </source>
</evidence>
<evidence type="ECO:0000313" key="6">
    <source>
        <dbReference type="EMBL" id="KOO26864.1"/>
    </source>
</evidence>
<keyword evidence="7" id="KW-1185">Reference proteome</keyword>
<evidence type="ECO:0000256" key="2">
    <source>
        <dbReference type="PROSITE-ProRule" id="PRU00176"/>
    </source>
</evidence>
<dbReference type="InterPro" id="IPR014886">
    <property type="entry name" value="La_xRRM"/>
</dbReference>